<feature type="region of interest" description="Disordered" evidence="1">
    <location>
        <begin position="785"/>
        <end position="808"/>
    </location>
</feature>
<feature type="compositionally biased region" description="Basic and acidic residues" evidence="1">
    <location>
        <begin position="999"/>
        <end position="1014"/>
    </location>
</feature>
<keyword evidence="3" id="KW-1185">Reference proteome</keyword>
<feature type="compositionally biased region" description="Low complexity" evidence="1">
    <location>
        <begin position="1"/>
        <end position="12"/>
    </location>
</feature>
<feature type="compositionally biased region" description="Low complexity" evidence="1">
    <location>
        <begin position="988"/>
        <end position="998"/>
    </location>
</feature>
<dbReference type="STRING" id="98765.A0A2R6P064"/>
<feature type="compositionally biased region" description="Polar residues" evidence="1">
    <location>
        <begin position="497"/>
        <end position="524"/>
    </location>
</feature>
<feature type="region of interest" description="Disordered" evidence="1">
    <location>
        <begin position="251"/>
        <end position="286"/>
    </location>
</feature>
<feature type="region of interest" description="Disordered" evidence="1">
    <location>
        <begin position="308"/>
        <end position="340"/>
    </location>
</feature>
<evidence type="ECO:0000256" key="1">
    <source>
        <dbReference type="SAM" id="MobiDB-lite"/>
    </source>
</evidence>
<feature type="compositionally biased region" description="Polar residues" evidence="1">
    <location>
        <begin position="385"/>
        <end position="394"/>
    </location>
</feature>
<feature type="compositionally biased region" description="Basic and acidic residues" evidence="1">
    <location>
        <begin position="785"/>
        <end position="798"/>
    </location>
</feature>
<feature type="region of interest" description="Disordered" evidence="1">
    <location>
        <begin position="974"/>
        <end position="1034"/>
    </location>
</feature>
<feature type="compositionally biased region" description="Basic and acidic residues" evidence="1">
    <location>
        <begin position="328"/>
        <end position="339"/>
    </location>
</feature>
<dbReference type="OrthoDB" id="3040699at2759"/>
<dbReference type="EMBL" id="MLYV02000601">
    <property type="protein sequence ID" value="PSR82004.1"/>
    <property type="molecule type" value="Genomic_DNA"/>
</dbReference>
<accession>A0A2R6P064</accession>
<dbReference type="Proteomes" id="UP000186601">
    <property type="component" value="Unassembled WGS sequence"/>
</dbReference>
<name>A0A2R6P064_9APHY</name>
<feature type="compositionally biased region" description="Polar residues" evidence="1">
    <location>
        <begin position="252"/>
        <end position="268"/>
    </location>
</feature>
<comment type="caution">
    <text evidence="2">The sequence shown here is derived from an EMBL/GenBank/DDBJ whole genome shotgun (WGS) entry which is preliminary data.</text>
</comment>
<reference evidence="2 3" key="1">
    <citation type="submission" date="2018-02" db="EMBL/GenBank/DDBJ databases">
        <title>Genome sequence of the basidiomycete white-rot fungus Phlebia centrifuga.</title>
        <authorList>
            <person name="Granchi Z."/>
            <person name="Peng M."/>
            <person name="de Vries R.P."/>
            <person name="Hilden K."/>
            <person name="Makela M.R."/>
            <person name="Grigoriev I."/>
            <person name="Riley R."/>
        </authorList>
    </citation>
    <scope>NUCLEOTIDE SEQUENCE [LARGE SCALE GENOMIC DNA]</scope>
    <source>
        <strain evidence="2 3">FBCC195</strain>
    </source>
</reference>
<gene>
    <name evidence="2" type="ORF">PHLCEN_2v6179</name>
</gene>
<feature type="compositionally biased region" description="Low complexity" evidence="1">
    <location>
        <begin position="409"/>
        <end position="423"/>
    </location>
</feature>
<feature type="region of interest" description="Disordered" evidence="1">
    <location>
        <begin position="612"/>
        <end position="631"/>
    </location>
</feature>
<protein>
    <submittedName>
        <fullName evidence="2">Uncharacterized protein</fullName>
    </submittedName>
</protein>
<evidence type="ECO:0000313" key="2">
    <source>
        <dbReference type="EMBL" id="PSR82004.1"/>
    </source>
</evidence>
<evidence type="ECO:0000313" key="3">
    <source>
        <dbReference type="Proteomes" id="UP000186601"/>
    </source>
</evidence>
<proteinExistence type="predicted"/>
<feature type="compositionally biased region" description="Polar residues" evidence="1">
    <location>
        <begin position="544"/>
        <end position="559"/>
    </location>
</feature>
<feature type="region of interest" description="Disordered" evidence="1">
    <location>
        <begin position="353"/>
        <end position="593"/>
    </location>
</feature>
<sequence>MASNMNISNSSAPRRSSFNYHNPGLHEAEPSLAAVTMSKNAVYNNEKLFPLFRENLRGESVKTYEATADKLKIWLSKDKAYYDSARPWSALGTVIRHSGLQGEAPFHISLCPPGAKDWVIPYVTLVRAAANFHQYFPESHLRARLEALIRTVFVPPPVTTPSGPSMPPITPPEPFAGPSFTVIPQPQALYDENRMSSIPRISRSSSVKVKSETIEVPVIAHSCVPIANSSPSTVGHSQALIPSLDAGELANAKSSPDTYSLSASTHSSLPLPRRNPKPKHKSPMPMTGLEFLEEDLKWFQERNKEAIQEPQANATDTGAGTEDQALATKDEEKPPKVEEGQGLGGLLLWEQTDADHKQSQTASPLKVDQPAVSGARHTAPEPAATSHNTVATVISSETSAPVSAPPASGPRTSTPRTTTSETSKIVSPISLRTPAPQVDLAARALKSPLDVMKKAPKVKSNSLNLRIQPVPGPSARVAVPVTPSADIPTELHDPSADSPSALRSDSRPSPSMTPVEATSSNVEQAYTPPVKPKSRKGPPGIRTLPSTTPLSPVESSGMRQITPHGIASDESTVVQSPSRKSKGKKGPPGFKSFTELETASMPAMPFSPTSAPAFVSKNEAHPPFDVNATNISTRDDMKSVAKVSEDNAIAKEELAQLRASGKPMEQAKPASSPNVPIVVDDISEVNFPDDTAVFADKPKDDVLNPGVPSDVVDPTPMDIDETHVAAELTSPAEVELALRTPGADDDSTMRMEVVPPVEVANIISSQERDMEVEQLEVSQKVISRRSPEMARLHQHEVGDNENAPDSLAHTSTTASRDVLLAATLQVTTTTLTSTDVPMEPIEEAVTAPDVAHIDQNVASDTVPDVVAPIEGSAEILPSTPTEGAQVGLTNSLREQASDVVEEESQPVATTQEQIEVSTLSSVLTANTPPVLEGGLLDVVAPGDEDVLMSETTVAVQDQDIVVAVGTIPVGETIGTTRSESLGRLLEESPTSPSTGSTSDIRKRERSPSESDTVRSHRRRTLSPEQAQDNVAFPPQEYTVDAFARGNFVYPPTTNPEPEDGEIANQTSSPVQQVLGVAETITAKEVSNPNTQEERELGELTPMVSTKGLDQNFDVPPSPPPNDTHLKQIEVAVNSVPIVVGDNPVPTMSGPSTAGSSADVNDTAEQPLFGPDLVILGFMRGLERKEKVVFEFEISAEHHHVLTQWSRRYKIPDDMSSGKCLSLACYRFMDCVSAIDEDSTLSSPQKLFLGCKPTGWPYQDWIWVKINEPSADDTKMQFLVYPFSLNKDKLLDISGKIQIGKNRVEINDPYGDTFDYVFTLQLHTPTSSQLAELRKRRDAEQEWQDFVQECSKITIPPIVWPPEFGTINIAV</sequence>
<feature type="region of interest" description="Disordered" evidence="1">
    <location>
        <begin position="1"/>
        <end position="21"/>
    </location>
</feature>
<organism evidence="2 3">
    <name type="scientific">Hermanssonia centrifuga</name>
    <dbReference type="NCBI Taxonomy" id="98765"/>
    <lineage>
        <taxon>Eukaryota</taxon>
        <taxon>Fungi</taxon>
        <taxon>Dikarya</taxon>
        <taxon>Basidiomycota</taxon>
        <taxon>Agaricomycotina</taxon>
        <taxon>Agaricomycetes</taxon>
        <taxon>Polyporales</taxon>
        <taxon>Meruliaceae</taxon>
        <taxon>Hermanssonia</taxon>
    </lineage>
</organism>